<evidence type="ECO:0000259" key="1">
    <source>
        <dbReference type="PROSITE" id="PS51677"/>
    </source>
</evidence>
<organism evidence="2">
    <name type="scientific">hydrothermal vent metagenome</name>
    <dbReference type="NCBI Taxonomy" id="652676"/>
    <lineage>
        <taxon>unclassified sequences</taxon>
        <taxon>metagenomes</taxon>
        <taxon>ecological metagenomes</taxon>
    </lineage>
</organism>
<dbReference type="GO" id="GO:0016810">
    <property type="term" value="F:hydrolase activity, acting on carbon-nitrogen (but not peptide) bonds"/>
    <property type="evidence" value="ECO:0007669"/>
    <property type="project" value="InterPro"/>
</dbReference>
<dbReference type="CDD" id="cd10941">
    <property type="entry name" value="CE4_PuuE_HpPgdA_like_2"/>
    <property type="match status" value="1"/>
</dbReference>
<dbReference type="InterPro" id="IPR011330">
    <property type="entry name" value="Glyco_hydro/deAcase_b/a-brl"/>
</dbReference>
<dbReference type="PANTHER" id="PTHR47561">
    <property type="entry name" value="POLYSACCHARIDE DEACETYLASE FAMILY PROTEIN (AFU_ORTHOLOGUE AFUA_6G05030)"/>
    <property type="match status" value="1"/>
</dbReference>
<feature type="domain" description="NodB homology" evidence="1">
    <location>
        <begin position="20"/>
        <end position="223"/>
    </location>
</feature>
<evidence type="ECO:0000313" key="2">
    <source>
        <dbReference type="EMBL" id="VAX06360.1"/>
    </source>
</evidence>
<dbReference type="InterPro" id="IPR002509">
    <property type="entry name" value="NODB_dom"/>
</dbReference>
<dbReference type="InterPro" id="IPR045235">
    <property type="entry name" value="PuuE_HpPgdA-like"/>
</dbReference>
<dbReference type="Pfam" id="PF11959">
    <property type="entry name" value="DUF3473"/>
    <property type="match status" value="1"/>
</dbReference>
<dbReference type="Pfam" id="PF01522">
    <property type="entry name" value="Polysacc_deac_1"/>
    <property type="match status" value="1"/>
</dbReference>
<dbReference type="PROSITE" id="PS51677">
    <property type="entry name" value="NODB"/>
    <property type="match status" value="1"/>
</dbReference>
<name>A0A3B1B7R9_9ZZZZ</name>
<dbReference type="EMBL" id="UOFW01000162">
    <property type="protein sequence ID" value="VAX06360.1"/>
    <property type="molecule type" value="Genomic_DNA"/>
</dbReference>
<dbReference type="InterPro" id="IPR022560">
    <property type="entry name" value="DUF3473"/>
</dbReference>
<reference evidence="2" key="1">
    <citation type="submission" date="2018-06" db="EMBL/GenBank/DDBJ databases">
        <authorList>
            <person name="Zhirakovskaya E."/>
        </authorList>
    </citation>
    <scope>NUCLEOTIDE SEQUENCE</scope>
</reference>
<dbReference type="InterPro" id="IPR014344">
    <property type="entry name" value="XrtA_polysacc_deacetyl"/>
</dbReference>
<dbReference type="PANTHER" id="PTHR47561:SF1">
    <property type="entry name" value="POLYSACCHARIDE DEACETYLASE FAMILY PROTEIN (AFU_ORTHOLOGUE AFUA_6G05030)"/>
    <property type="match status" value="1"/>
</dbReference>
<dbReference type="AlphaFoldDB" id="A0A3B1B7R9"/>
<proteinExistence type="predicted"/>
<sequence>MTSLIKNAMTVDVEDYFQVGAFENDIDRNDWESLECRVERNMDVIFKMFDDHNVKATFFTLGWIAQRYPQVIRLITENGHELASHGMSHRRVSDQNRAAFLDDALSSRKLLEDMGGCAVKGYRAPSFSIGKENLWALDVLLEAGYHYSSSIYPISHDHYGMPSAPRFVFKPIKAQNFLEMPVTTVEVMGRKIPCGGGGYFRLLPYFISKAAMQRVNDKDQQACIFYFHPWEIDPGQPRQQQASLKSKFRHYTNLGVMESKIRKILAEFNWGRMDDVFLERSEITPCK</sequence>
<dbReference type="Gene3D" id="3.20.20.370">
    <property type="entry name" value="Glycoside hydrolase/deacetylase"/>
    <property type="match status" value="1"/>
</dbReference>
<protein>
    <submittedName>
        <fullName evidence="2">FIG004655: Polysaccharide deacetylase</fullName>
    </submittedName>
</protein>
<dbReference type="GO" id="GO:0005975">
    <property type="term" value="P:carbohydrate metabolic process"/>
    <property type="evidence" value="ECO:0007669"/>
    <property type="project" value="InterPro"/>
</dbReference>
<accession>A0A3B1B7R9</accession>
<dbReference type="NCBIfam" id="TIGR03006">
    <property type="entry name" value="pepcterm_polyde"/>
    <property type="match status" value="1"/>
</dbReference>
<dbReference type="SUPFAM" id="SSF88713">
    <property type="entry name" value="Glycoside hydrolase/deacetylase"/>
    <property type="match status" value="1"/>
</dbReference>
<gene>
    <name evidence="2" type="ORF">MNBD_ALPHA03-147</name>
</gene>